<feature type="region of interest" description="Disordered" evidence="1">
    <location>
        <begin position="311"/>
        <end position="332"/>
    </location>
</feature>
<organism evidence="3 4">
    <name type="scientific">Conidiobolus coronatus (strain ATCC 28846 / CBS 209.66 / NRRL 28638)</name>
    <name type="common">Delacroixia coronata</name>
    <dbReference type="NCBI Taxonomy" id="796925"/>
    <lineage>
        <taxon>Eukaryota</taxon>
        <taxon>Fungi</taxon>
        <taxon>Fungi incertae sedis</taxon>
        <taxon>Zoopagomycota</taxon>
        <taxon>Entomophthoromycotina</taxon>
        <taxon>Entomophthoromycetes</taxon>
        <taxon>Entomophthorales</taxon>
        <taxon>Ancylistaceae</taxon>
        <taxon>Conidiobolus</taxon>
    </lineage>
</organism>
<gene>
    <name evidence="3" type="ORF">CONCODRAFT_84376</name>
</gene>
<protein>
    <recommendedName>
        <fullName evidence="2">BUB1 N-terminal domain-containing protein</fullName>
    </recommendedName>
</protein>
<feature type="compositionally biased region" description="Polar residues" evidence="1">
    <location>
        <begin position="434"/>
        <end position="489"/>
    </location>
</feature>
<feature type="region of interest" description="Disordered" evidence="1">
    <location>
        <begin position="507"/>
        <end position="549"/>
    </location>
</feature>
<evidence type="ECO:0000313" key="3">
    <source>
        <dbReference type="EMBL" id="KXN71962.1"/>
    </source>
</evidence>
<proteinExistence type="predicted"/>
<evidence type="ECO:0000256" key="1">
    <source>
        <dbReference type="SAM" id="MobiDB-lite"/>
    </source>
</evidence>
<feature type="region of interest" description="Disordered" evidence="1">
    <location>
        <begin position="613"/>
        <end position="633"/>
    </location>
</feature>
<feature type="compositionally biased region" description="Polar residues" evidence="1">
    <location>
        <begin position="320"/>
        <end position="332"/>
    </location>
</feature>
<feature type="compositionally biased region" description="Low complexity" evidence="1">
    <location>
        <begin position="423"/>
        <end position="433"/>
    </location>
</feature>
<sequence length="683" mass="76975">MSRIGSLNTHKFDKENQVSLGNTSSITEFKDAQKLILKPQTKIYDSSVSAWLKSVVNNESNTDVLGSLYSEFSALVKKYPEAHKDKPKFNAIREYIIQNLSSSLRYSNDHRLLEIWLKDPLLNQNYDIIFEKMMTYGVCKYWSSLYITISECAQKAGRLEKAKYFCKVGLENKAEPPKALLNRIEEVETLINVELKAKKKAETSFINESFKRPSSTMVYSSASKKSNILTKDIFGPEIQYLKVSHTESEYIKNPKYFEKFTEYHDDKSYLRKVPNERTMSRCFMKGKIADETYEEYRARVYSSRKSYDKKPEKVFEEPFNTPNRNRSLLGNSHSSLFSTPSLLNSSSFIRQSSDSRNRVQALRSNSNTSIISNSDRIQFSSQPSGTPRSSTSNLNQSFSQPSDTPRSSISNNTPRGSLTNNIQVSSQSSSKSVTFTPNNTQQSSQLGSASNRVHVPSQSSNISVSFTPNRAQPSSQLSNASRSTTSNRIQTASPAFSVHIDNLEPSQESHLSQSYLPNHDLPTSSQLSNISTLSQNSTASELNRGRIFSQPPIPPELEMPSFISQTSELDIADVSNISGFEPNTTIGFTNLSLHQTPTSVRNRNLQRQTITPYPDPEELTCTEPQTQSSEVHDHDYSFSQDKTLQLGSIISGIQNVPRKRGSYINMFNRDSSPDTGFVVYRDP</sequence>
<accession>A0A137PAJ5</accession>
<feature type="compositionally biased region" description="Polar residues" evidence="1">
    <location>
        <begin position="375"/>
        <end position="422"/>
    </location>
</feature>
<feature type="compositionally biased region" description="Low complexity" evidence="1">
    <location>
        <begin position="364"/>
        <end position="374"/>
    </location>
</feature>
<dbReference type="AlphaFoldDB" id="A0A137PAJ5"/>
<dbReference type="Proteomes" id="UP000070444">
    <property type="component" value="Unassembled WGS sequence"/>
</dbReference>
<reference evidence="3 4" key="1">
    <citation type="journal article" date="2015" name="Genome Biol. Evol.">
        <title>Phylogenomic analyses indicate that early fungi evolved digesting cell walls of algal ancestors of land plants.</title>
        <authorList>
            <person name="Chang Y."/>
            <person name="Wang S."/>
            <person name="Sekimoto S."/>
            <person name="Aerts A.L."/>
            <person name="Choi C."/>
            <person name="Clum A."/>
            <person name="LaButti K.M."/>
            <person name="Lindquist E.A."/>
            <person name="Yee Ngan C."/>
            <person name="Ohm R.A."/>
            <person name="Salamov A.A."/>
            <person name="Grigoriev I.V."/>
            <person name="Spatafora J.W."/>
            <person name="Berbee M.L."/>
        </authorList>
    </citation>
    <scope>NUCLEOTIDE SEQUENCE [LARGE SCALE GENOMIC DNA]</scope>
    <source>
        <strain evidence="3 4">NRRL 28638</strain>
    </source>
</reference>
<dbReference type="STRING" id="796925.A0A137PAJ5"/>
<dbReference type="EMBL" id="KQ964463">
    <property type="protein sequence ID" value="KXN71962.1"/>
    <property type="molecule type" value="Genomic_DNA"/>
</dbReference>
<dbReference type="InterPro" id="IPR013212">
    <property type="entry name" value="Mad3/Bub1_I"/>
</dbReference>
<keyword evidence="4" id="KW-1185">Reference proteome</keyword>
<feature type="compositionally biased region" description="Polar residues" evidence="1">
    <location>
        <begin position="507"/>
        <end position="541"/>
    </location>
</feature>
<dbReference type="Gene3D" id="1.25.40.430">
    <property type="match status" value="1"/>
</dbReference>
<evidence type="ECO:0000313" key="4">
    <source>
        <dbReference type="Proteomes" id="UP000070444"/>
    </source>
</evidence>
<feature type="domain" description="BUB1 N-terminal" evidence="2">
    <location>
        <begin position="52"/>
        <end position="220"/>
    </location>
</feature>
<dbReference type="PROSITE" id="PS51489">
    <property type="entry name" value="BUB1_N"/>
    <property type="match status" value="1"/>
</dbReference>
<feature type="region of interest" description="Disordered" evidence="1">
    <location>
        <begin position="348"/>
        <end position="489"/>
    </location>
</feature>
<name>A0A137PAJ5_CONC2</name>
<dbReference type="Pfam" id="PF08311">
    <property type="entry name" value="Mad3_BUB1_I"/>
    <property type="match status" value="1"/>
</dbReference>
<evidence type="ECO:0000259" key="2">
    <source>
        <dbReference type="PROSITE" id="PS51489"/>
    </source>
</evidence>